<keyword evidence="4" id="KW-1185">Reference proteome</keyword>
<dbReference type="PANTHER" id="PTHR11076:SF33">
    <property type="entry name" value="DNA POLYMERASE KAPPA"/>
    <property type="match status" value="1"/>
</dbReference>
<dbReference type="SUPFAM" id="SSF56672">
    <property type="entry name" value="DNA/RNA polymerases"/>
    <property type="match status" value="1"/>
</dbReference>
<proteinExistence type="inferred from homology"/>
<name>A0ABV6HJ93_9SPHI</name>
<dbReference type="InterPro" id="IPR001126">
    <property type="entry name" value="UmuC"/>
</dbReference>
<dbReference type="PROSITE" id="PS50173">
    <property type="entry name" value="UMUC"/>
    <property type="match status" value="1"/>
</dbReference>
<protein>
    <recommendedName>
        <fullName evidence="2">UmuC domain-containing protein</fullName>
    </recommendedName>
</protein>
<evidence type="ECO:0000259" key="2">
    <source>
        <dbReference type="PROSITE" id="PS50173"/>
    </source>
</evidence>
<dbReference type="Gene3D" id="3.40.1170.60">
    <property type="match status" value="1"/>
</dbReference>
<dbReference type="EMBL" id="JBHLWO010000002">
    <property type="protein sequence ID" value="MFC0318682.1"/>
    <property type="molecule type" value="Genomic_DNA"/>
</dbReference>
<evidence type="ECO:0000313" key="3">
    <source>
        <dbReference type="EMBL" id="MFC0318682.1"/>
    </source>
</evidence>
<dbReference type="InterPro" id="IPR043502">
    <property type="entry name" value="DNA/RNA_pol_sf"/>
</dbReference>
<comment type="caution">
    <text evidence="3">The sequence shown here is derived from an EMBL/GenBank/DDBJ whole genome shotgun (WGS) entry which is preliminary data.</text>
</comment>
<dbReference type="PANTHER" id="PTHR11076">
    <property type="entry name" value="DNA REPAIR POLYMERASE UMUC / TRANSFERASE FAMILY MEMBER"/>
    <property type="match status" value="1"/>
</dbReference>
<feature type="domain" description="UmuC" evidence="2">
    <location>
        <begin position="8"/>
        <end position="162"/>
    </location>
</feature>
<organism evidence="3 4">
    <name type="scientific">Olivibacter oleidegradans</name>
    <dbReference type="NCBI Taxonomy" id="760123"/>
    <lineage>
        <taxon>Bacteria</taxon>
        <taxon>Pseudomonadati</taxon>
        <taxon>Bacteroidota</taxon>
        <taxon>Sphingobacteriia</taxon>
        <taxon>Sphingobacteriales</taxon>
        <taxon>Sphingobacteriaceae</taxon>
        <taxon>Olivibacter</taxon>
    </lineage>
</organism>
<dbReference type="Proteomes" id="UP001589774">
    <property type="component" value="Unassembled WGS sequence"/>
</dbReference>
<dbReference type="InterPro" id="IPR043128">
    <property type="entry name" value="Rev_trsase/Diguanyl_cyclase"/>
</dbReference>
<comment type="similarity">
    <text evidence="1">Belongs to the DNA polymerase type-Y family.</text>
</comment>
<gene>
    <name evidence="3" type="ORF">ACFFI0_10190</name>
</gene>
<dbReference type="InterPro" id="IPR050116">
    <property type="entry name" value="DNA_polymerase-Y"/>
</dbReference>
<dbReference type="Gene3D" id="3.30.70.270">
    <property type="match status" value="1"/>
</dbReference>
<reference evidence="3 4" key="1">
    <citation type="submission" date="2024-09" db="EMBL/GenBank/DDBJ databases">
        <authorList>
            <person name="Sun Q."/>
            <person name="Mori K."/>
        </authorList>
    </citation>
    <scope>NUCLEOTIDE SEQUENCE [LARGE SCALE GENOMIC DNA]</scope>
    <source>
        <strain evidence="3 4">CCM 7765</strain>
    </source>
</reference>
<evidence type="ECO:0000313" key="4">
    <source>
        <dbReference type="Proteomes" id="UP001589774"/>
    </source>
</evidence>
<sequence>MVTGERNIIHMDQDAFFVAVEVRKNPKLKGAPVIIGGTSDRGVLASCSYEARKYGVHSAMPSRVARQLCPHAIFIRGNIEEYSKTSHAITDILKEKVPLLEKASIDEHYINMSGMERFFGCMKFARELREKIIKETHLPISFGLSIKKTVSKMATDECKAQW</sequence>
<evidence type="ECO:0000256" key="1">
    <source>
        <dbReference type="ARBA" id="ARBA00010945"/>
    </source>
</evidence>
<dbReference type="RefSeq" id="WP_130857502.1">
    <property type="nucleotide sequence ID" value="NZ_JBHLWO010000002.1"/>
</dbReference>
<dbReference type="Pfam" id="PF00817">
    <property type="entry name" value="IMS"/>
    <property type="match status" value="1"/>
</dbReference>
<accession>A0ABV6HJ93</accession>